<protein>
    <submittedName>
        <fullName evidence="6">Uncharacterized protein</fullName>
    </submittedName>
</protein>
<keyword evidence="3" id="KW-0732">Signal</keyword>
<comment type="subcellular location">
    <subcellularLocation>
        <location evidence="1">Membrane</location>
        <topology evidence="1">Single-pass membrane protein</topology>
    </subcellularLocation>
</comment>
<evidence type="ECO:0000256" key="3">
    <source>
        <dbReference type="ARBA" id="ARBA00022729"/>
    </source>
</evidence>
<evidence type="ECO:0000313" key="6">
    <source>
        <dbReference type="EMBL" id="KAF9598121.1"/>
    </source>
</evidence>
<reference evidence="6 7" key="1">
    <citation type="submission" date="2020-10" db="EMBL/GenBank/DDBJ databases">
        <title>The Coptis chinensis genome and diversification of protoberbering-type alkaloids.</title>
        <authorList>
            <person name="Wang B."/>
            <person name="Shu S."/>
            <person name="Song C."/>
            <person name="Liu Y."/>
        </authorList>
    </citation>
    <scope>NUCLEOTIDE SEQUENCE [LARGE SCALE GENOMIC DNA]</scope>
    <source>
        <strain evidence="6">HL-2020</strain>
        <tissue evidence="6">Leaf</tissue>
    </source>
</reference>
<dbReference type="Proteomes" id="UP000631114">
    <property type="component" value="Unassembled WGS sequence"/>
</dbReference>
<dbReference type="GO" id="GO:0016020">
    <property type="term" value="C:membrane"/>
    <property type="evidence" value="ECO:0007669"/>
    <property type="project" value="UniProtKB-SubCell"/>
</dbReference>
<evidence type="ECO:0000313" key="7">
    <source>
        <dbReference type="Proteomes" id="UP000631114"/>
    </source>
</evidence>
<dbReference type="InterPro" id="IPR011009">
    <property type="entry name" value="Kinase-like_dom_sf"/>
</dbReference>
<evidence type="ECO:0000256" key="2">
    <source>
        <dbReference type="ARBA" id="ARBA00022692"/>
    </source>
</evidence>
<dbReference type="AlphaFoldDB" id="A0A835LSP9"/>
<keyword evidence="2" id="KW-0812">Transmembrane</keyword>
<dbReference type="Gene3D" id="1.10.510.10">
    <property type="entry name" value="Transferase(Phosphotransferase) domain 1"/>
    <property type="match status" value="1"/>
</dbReference>
<dbReference type="EMBL" id="JADFTS010000007">
    <property type="protein sequence ID" value="KAF9598121.1"/>
    <property type="molecule type" value="Genomic_DNA"/>
</dbReference>
<evidence type="ECO:0000256" key="1">
    <source>
        <dbReference type="ARBA" id="ARBA00004167"/>
    </source>
</evidence>
<dbReference type="SUPFAM" id="SSF56112">
    <property type="entry name" value="Protein kinase-like (PK-like)"/>
    <property type="match status" value="1"/>
</dbReference>
<gene>
    <name evidence="6" type="ORF">IFM89_025357</name>
</gene>
<keyword evidence="7" id="KW-1185">Reference proteome</keyword>
<organism evidence="6 7">
    <name type="scientific">Coptis chinensis</name>
    <dbReference type="NCBI Taxonomy" id="261450"/>
    <lineage>
        <taxon>Eukaryota</taxon>
        <taxon>Viridiplantae</taxon>
        <taxon>Streptophyta</taxon>
        <taxon>Embryophyta</taxon>
        <taxon>Tracheophyta</taxon>
        <taxon>Spermatophyta</taxon>
        <taxon>Magnoliopsida</taxon>
        <taxon>Ranunculales</taxon>
        <taxon>Ranunculaceae</taxon>
        <taxon>Coptidoideae</taxon>
        <taxon>Coptis</taxon>
    </lineage>
</organism>
<name>A0A835LSP9_9MAGN</name>
<dbReference type="OrthoDB" id="1481013at2759"/>
<proteinExistence type="predicted"/>
<sequence>MMRRLEGTADVEELTRACRVACWCIQDDESDRPSMGQVVQILEGVMEVNPPPIPRALQLLTENEESIHFKNSEPVHFA</sequence>
<evidence type="ECO:0000256" key="4">
    <source>
        <dbReference type="ARBA" id="ARBA00022989"/>
    </source>
</evidence>
<accession>A0A835LSP9</accession>
<keyword evidence="4" id="KW-1133">Transmembrane helix</keyword>
<comment type="caution">
    <text evidence="6">The sequence shown here is derived from an EMBL/GenBank/DDBJ whole genome shotgun (WGS) entry which is preliminary data.</text>
</comment>
<dbReference type="PANTHER" id="PTHR47974">
    <property type="entry name" value="OS07G0415500 PROTEIN"/>
    <property type="match status" value="1"/>
</dbReference>
<dbReference type="PANTHER" id="PTHR47974:SF19">
    <property type="entry name" value="RECEPTOR-LIKE SERINE_THREONINE-PROTEIN KINASE"/>
    <property type="match status" value="1"/>
</dbReference>
<keyword evidence="5" id="KW-0472">Membrane</keyword>
<evidence type="ECO:0000256" key="5">
    <source>
        <dbReference type="ARBA" id="ARBA00023136"/>
    </source>
</evidence>